<accession>A0A6M0QXA2</accession>
<dbReference type="GO" id="GO:0016887">
    <property type="term" value="F:ATP hydrolysis activity"/>
    <property type="evidence" value="ECO:0007669"/>
    <property type="project" value="InterPro"/>
</dbReference>
<evidence type="ECO:0000259" key="10">
    <source>
        <dbReference type="PROSITE" id="PS50893"/>
    </source>
</evidence>
<keyword evidence="12" id="KW-1185">Reference proteome</keyword>
<keyword evidence="9" id="KW-0472">Membrane</keyword>
<dbReference type="RefSeq" id="WP_164628076.1">
    <property type="nucleotide sequence ID" value="NZ_JAAIVJ010000019.1"/>
</dbReference>
<sequence>MSVISIRNLSVTFPGDAGPVQAVKDVSFDLEEGEILGIVGESGSGKSVTCRAMLGLLPRRATLGGRILHHGQDLTQPAAMQAARGRDIAMIFQNPASHLDPLMTIGDQVAEPLIFHFGMSRAEARAEALKLLDAVQIRDAAGRMSAYPHQLSGGMKQRVLIATALACRPKLLLADEPTTALDVTVQAEILALLKTLNRERNLTMALVSHDLGVIAEICHRVIVMRQGEIVESGRLRDLVHAPKHDYTRLLITSQPGRLPQMTDQRPDSAPLIELRDLSLHFPGKGDKVVRAVDGVSLSVRQGECLAIVGESGSGKSTVARAVIGLNAPTGGDILYEGRSVVGLKGEALTAFRRKVQMVFQSPFDSLNPRMSIQRTIAEPLWRHGLATKAEAMDRALELMDMVELPRSLAGRRPGMLSGGQCQRVGIARALALSPRVLIADEVTSALDVTIQAQILKLLTRLRKEQDLTVIYISHDLTVVRKFCDRVAVFRTGQLVESGTTAEVYADPKAAYTRDLIAAAPDLDQALAGVT</sequence>
<dbReference type="GO" id="GO:0005886">
    <property type="term" value="C:plasma membrane"/>
    <property type="evidence" value="ECO:0007669"/>
    <property type="project" value="UniProtKB-SubCell"/>
</dbReference>
<dbReference type="InterPro" id="IPR013563">
    <property type="entry name" value="Oligopep_ABC_C"/>
</dbReference>
<dbReference type="EMBL" id="JAAIVJ010000019">
    <property type="protein sequence ID" value="NEY92085.1"/>
    <property type="molecule type" value="Genomic_DNA"/>
</dbReference>
<dbReference type="Proteomes" id="UP000477782">
    <property type="component" value="Unassembled WGS sequence"/>
</dbReference>
<dbReference type="InterPro" id="IPR003439">
    <property type="entry name" value="ABC_transporter-like_ATP-bd"/>
</dbReference>
<keyword evidence="3" id="KW-0813">Transport</keyword>
<dbReference type="Pfam" id="PF08352">
    <property type="entry name" value="oligo_HPY"/>
    <property type="match status" value="2"/>
</dbReference>
<dbReference type="GO" id="GO:0005524">
    <property type="term" value="F:ATP binding"/>
    <property type="evidence" value="ECO:0007669"/>
    <property type="project" value="UniProtKB-KW"/>
</dbReference>
<dbReference type="Pfam" id="PF00005">
    <property type="entry name" value="ABC_tran"/>
    <property type="match status" value="2"/>
</dbReference>
<dbReference type="Gene3D" id="3.40.50.300">
    <property type="entry name" value="P-loop containing nucleotide triphosphate hydrolases"/>
    <property type="match status" value="2"/>
</dbReference>
<reference evidence="11 12" key="1">
    <citation type="submission" date="2020-02" db="EMBL/GenBank/DDBJ databases">
        <authorList>
            <person name="Chen W.-M."/>
        </authorList>
    </citation>
    <scope>NUCLEOTIDE SEQUENCE [LARGE SCALE GENOMIC DNA]</scope>
    <source>
        <strain evidence="11 12">KMS-5</strain>
    </source>
</reference>
<keyword evidence="6" id="KW-0547">Nucleotide-binding</keyword>
<dbReference type="GO" id="GO:0055085">
    <property type="term" value="P:transmembrane transport"/>
    <property type="evidence" value="ECO:0007669"/>
    <property type="project" value="UniProtKB-ARBA"/>
</dbReference>
<evidence type="ECO:0000256" key="6">
    <source>
        <dbReference type="ARBA" id="ARBA00022741"/>
    </source>
</evidence>
<evidence type="ECO:0000256" key="5">
    <source>
        <dbReference type="ARBA" id="ARBA00022519"/>
    </source>
</evidence>
<evidence type="ECO:0000256" key="7">
    <source>
        <dbReference type="ARBA" id="ARBA00022840"/>
    </source>
</evidence>
<evidence type="ECO:0000256" key="2">
    <source>
        <dbReference type="ARBA" id="ARBA00005417"/>
    </source>
</evidence>
<name>A0A6M0QXA2_9RHOB</name>
<dbReference type="SMART" id="SM00382">
    <property type="entry name" value="AAA"/>
    <property type="match status" value="2"/>
</dbReference>
<dbReference type="NCBIfam" id="NF008453">
    <property type="entry name" value="PRK11308.1"/>
    <property type="match status" value="2"/>
</dbReference>
<dbReference type="PANTHER" id="PTHR43297:SF14">
    <property type="entry name" value="ATPASE AAA-TYPE CORE DOMAIN-CONTAINING PROTEIN"/>
    <property type="match status" value="1"/>
</dbReference>
<feature type="domain" description="ABC transporter" evidence="10">
    <location>
        <begin position="6"/>
        <end position="251"/>
    </location>
</feature>
<dbReference type="CDD" id="cd03257">
    <property type="entry name" value="ABC_NikE_OppD_transporters"/>
    <property type="match status" value="2"/>
</dbReference>
<dbReference type="InterPro" id="IPR017871">
    <property type="entry name" value="ABC_transporter-like_CS"/>
</dbReference>
<comment type="caution">
    <text evidence="11">The sequence shown here is derived from an EMBL/GenBank/DDBJ whole genome shotgun (WGS) entry which is preliminary data.</text>
</comment>
<keyword evidence="5" id="KW-0997">Cell inner membrane</keyword>
<dbReference type="PROSITE" id="PS50893">
    <property type="entry name" value="ABC_TRANSPORTER_2"/>
    <property type="match status" value="2"/>
</dbReference>
<evidence type="ECO:0000313" key="12">
    <source>
        <dbReference type="Proteomes" id="UP000477782"/>
    </source>
</evidence>
<comment type="similarity">
    <text evidence="2">Belongs to the ABC transporter superfamily.</text>
</comment>
<dbReference type="GO" id="GO:0015833">
    <property type="term" value="P:peptide transport"/>
    <property type="evidence" value="ECO:0007669"/>
    <property type="project" value="InterPro"/>
</dbReference>
<feature type="domain" description="ABC transporter" evidence="10">
    <location>
        <begin position="272"/>
        <end position="516"/>
    </location>
</feature>
<dbReference type="InterPro" id="IPR050388">
    <property type="entry name" value="ABC_Ni/Peptide_Import"/>
</dbReference>
<gene>
    <name evidence="11" type="ORF">G4Z14_17490</name>
</gene>
<dbReference type="SUPFAM" id="SSF52540">
    <property type="entry name" value="P-loop containing nucleoside triphosphate hydrolases"/>
    <property type="match status" value="2"/>
</dbReference>
<dbReference type="FunFam" id="3.40.50.300:FF:000016">
    <property type="entry name" value="Oligopeptide ABC transporter ATP-binding component"/>
    <property type="match status" value="1"/>
</dbReference>
<evidence type="ECO:0000256" key="3">
    <source>
        <dbReference type="ARBA" id="ARBA00022448"/>
    </source>
</evidence>
<dbReference type="NCBIfam" id="NF007739">
    <property type="entry name" value="PRK10419.1"/>
    <property type="match status" value="2"/>
</dbReference>
<dbReference type="PROSITE" id="PS00211">
    <property type="entry name" value="ABC_TRANSPORTER_1"/>
    <property type="match status" value="2"/>
</dbReference>
<dbReference type="InterPro" id="IPR027417">
    <property type="entry name" value="P-loop_NTPase"/>
</dbReference>
<evidence type="ECO:0000256" key="8">
    <source>
        <dbReference type="ARBA" id="ARBA00022967"/>
    </source>
</evidence>
<evidence type="ECO:0000313" key="11">
    <source>
        <dbReference type="EMBL" id="NEY92085.1"/>
    </source>
</evidence>
<evidence type="ECO:0000256" key="1">
    <source>
        <dbReference type="ARBA" id="ARBA00004417"/>
    </source>
</evidence>
<evidence type="ECO:0000256" key="4">
    <source>
        <dbReference type="ARBA" id="ARBA00022475"/>
    </source>
</evidence>
<evidence type="ECO:0000256" key="9">
    <source>
        <dbReference type="ARBA" id="ARBA00023136"/>
    </source>
</evidence>
<organism evidence="11 12">
    <name type="scientific">Tabrizicola oligotrophica</name>
    <dbReference type="NCBI Taxonomy" id="2710650"/>
    <lineage>
        <taxon>Bacteria</taxon>
        <taxon>Pseudomonadati</taxon>
        <taxon>Pseudomonadota</taxon>
        <taxon>Alphaproteobacteria</taxon>
        <taxon>Rhodobacterales</taxon>
        <taxon>Paracoccaceae</taxon>
        <taxon>Tabrizicola</taxon>
    </lineage>
</organism>
<keyword evidence="7 11" id="KW-0067">ATP-binding</keyword>
<comment type="subcellular location">
    <subcellularLocation>
        <location evidence="1">Cell inner membrane</location>
        <topology evidence="1">Peripheral membrane protein</topology>
    </subcellularLocation>
</comment>
<protein>
    <submittedName>
        <fullName evidence="11">ABC transporter ATP-binding protein</fullName>
    </submittedName>
</protein>
<keyword evidence="8" id="KW-1278">Translocase</keyword>
<keyword evidence="4" id="KW-1003">Cell membrane</keyword>
<dbReference type="AlphaFoldDB" id="A0A6M0QXA2"/>
<proteinExistence type="inferred from homology"/>
<dbReference type="InterPro" id="IPR003593">
    <property type="entry name" value="AAA+_ATPase"/>
</dbReference>
<dbReference type="PANTHER" id="PTHR43297">
    <property type="entry name" value="OLIGOPEPTIDE TRANSPORT ATP-BINDING PROTEIN APPD"/>
    <property type="match status" value="1"/>
</dbReference>